<dbReference type="EMBL" id="CP013118">
    <property type="protein sequence ID" value="ALO16130.1"/>
    <property type="molecule type" value="Genomic_DNA"/>
</dbReference>
<dbReference type="STRING" id="1307839.L21SP5_02506"/>
<accession>A0A0S2I1J3</accession>
<evidence type="ECO:0000256" key="4">
    <source>
        <dbReference type="ARBA" id="ARBA00022490"/>
    </source>
</evidence>
<dbReference type="Pfam" id="PF02631">
    <property type="entry name" value="RecX_HTH2"/>
    <property type="match status" value="1"/>
</dbReference>
<dbReference type="GO" id="GO:0005737">
    <property type="term" value="C:cytoplasm"/>
    <property type="evidence" value="ECO:0007669"/>
    <property type="project" value="UniProtKB-SubCell"/>
</dbReference>
<sequence>MTKAEYTKYLTKAMHWCSHTERCKTDLKQKLRQWKAPAYLYDSIADELQNENFIDENRYANAYVSDKFRFNKWGKTKIYHALKQKQIPEKYISQALQTIDDEDYIATARTLMEEKNRQIDDEYQKRKQKVFRFMATRGFETGIIFDLWDNMEV</sequence>
<dbReference type="PANTHER" id="PTHR33602">
    <property type="entry name" value="REGULATORY PROTEIN RECX FAMILY PROTEIN"/>
    <property type="match status" value="1"/>
</dbReference>
<dbReference type="InterPro" id="IPR053924">
    <property type="entry name" value="RecX_HTH_2nd"/>
</dbReference>
<evidence type="ECO:0000313" key="8">
    <source>
        <dbReference type="EMBL" id="ALO16130.1"/>
    </source>
</evidence>
<dbReference type="GO" id="GO:0006282">
    <property type="term" value="P:regulation of DNA repair"/>
    <property type="evidence" value="ECO:0007669"/>
    <property type="project" value="UniProtKB-UniRule"/>
</dbReference>
<feature type="domain" description="RecX third three-helical" evidence="7">
    <location>
        <begin position="102"/>
        <end position="146"/>
    </location>
</feature>
<evidence type="ECO:0000313" key="9">
    <source>
        <dbReference type="Proteomes" id="UP000064893"/>
    </source>
</evidence>
<evidence type="ECO:0000259" key="7">
    <source>
        <dbReference type="Pfam" id="PF21981"/>
    </source>
</evidence>
<reference evidence="8 9" key="1">
    <citation type="submission" date="2015-11" db="EMBL/GenBank/DDBJ databases">
        <title>Description and complete genome sequence of a novel strain predominating in hypersaline microbial mats and representing a new family of the Bacteriodetes phylum.</title>
        <authorList>
            <person name="Spring S."/>
            <person name="Bunk B."/>
            <person name="Sproer C."/>
            <person name="Klenk H.-P."/>
        </authorList>
    </citation>
    <scope>NUCLEOTIDE SEQUENCE [LARGE SCALE GENOMIC DNA]</scope>
    <source>
        <strain evidence="8 9">L21-Spi-D4</strain>
    </source>
</reference>
<dbReference type="InterPro" id="IPR053925">
    <property type="entry name" value="RecX_HTH_3rd"/>
</dbReference>
<gene>
    <name evidence="5" type="primary">recX</name>
    <name evidence="8" type="ORF">L21SP5_02506</name>
</gene>
<dbReference type="PANTHER" id="PTHR33602:SF1">
    <property type="entry name" value="REGULATORY PROTEIN RECX FAMILY PROTEIN"/>
    <property type="match status" value="1"/>
</dbReference>
<dbReference type="InterPro" id="IPR036388">
    <property type="entry name" value="WH-like_DNA-bd_sf"/>
</dbReference>
<dbReference type="Gene3D" id="1.10.10.10">
    <property type="entry name" value="Winged helix-like DNA-binding domain superfamily/Winged helix DNA-binding domain"/>
    <property type="match status" value="2"/>
</dbReference>
<comment type="subcellular location">
    <subcellularLocation>
        <location evidence="1 5">Cytoplasm</location>
    </subcellularLocation>
</comment>
<dbReference type="KEGG" id="blq:L21SP5_02506"/>
<name>A0A0S2I1J3_9BACT</name>
<dbReference type="HAMAP" id="MF_01114">
    <property type="entry name" value="RecX"/>
    <property type="match status" value="1"/>
</dbReference>
<keyword evidence="9" id="KW-1185">Reference proteome</keyword>
<dbReference type="RefSeq" id="WP_057953528.1">
    <property type="nucleotide sequence ID" value="NZ_CP013118.1"/>
</dbReference>
<proteinExistence type="inferred from homology"/>
<evidence type="ECO:0000256" key="2">
    <source>
        <dbReference type="ARBA" id="ARBA00009695"/>
    </source>
</evidence>
<protein>
    <recommendedName>
        <fullName evidence="3 5">Regulatory protein RecX</fullName>
    </recommendedName>
</protein>
<evidence type="ECO:0000256" key="5">
    <source>
        <dbReference type="HAMAP-Rule" id="MF_01114"/>
    </source>
</evidence>
<evidence type="ECO:0000259" key="6">
    <source>
        <dbReference type="Pfam" id="PF02631"/>
    </source>
</evidence>
<feature type="domain" description="RecX second three-helical" evidence="6">
    <location>
        <begin position="55"/>
        <end position="96"/>
    </location>
</feature>
<evidence type="ECO:0000256" key="3">
    <source>
        <dbReference type="ARBA" id="ARBA00018111"/>
    </source>
</evidence>
<dbReference type="OrthoDB" id="1523826at2"/>
<dbReference type="AlphaFoldDB" id="A0A0S2I1J3"/>
<organism evidence="8 9">
    <name type="scientific">Salinivirga cyanobacteriivorans</name>
    <dbReference type="NCBI Taxonomy" id="1307839"/>
    <lineage>
        <taxon>Bacteria</taxon>
        <taxon>Pseudomonadati</taxon>
        <taxon>Bacteroidota</taxon>
        <taxon>Bacteroidia</taxon>
        <taxon>Bacteroidales</taxon>
        <taxon>Salinivirgaceae</taxon>
        <taxon>Salinivirga</taxon>
    </lineage>
</organism>
<dbReference type="InterPro" id="IPR003783">
    <property type="entry name" value="Regulatory_RecX"/>
</dbReference>
<evidence type="ECO:0000256" key="1">
    <source>
        <dbReference type="ARBA" id="ARBA00004496"/>
    </source>
</evidence>
<comment type="function">
    <text evidence="5">Modulates RecA activity.</text>
</comment>
<dbReference type="Proteomes" id="UP000064893">
    <property type="component" value="Chromosome"/>
</dbReference>
<dbReference type="Pfam" id="PF21981">
    <property type="entry name" value="RecX_HTH3"/>
    <property type="match status" value="1"/>
</dbReference>
<comment type="similarity">
    <text evidence="2 5">Belongs to the RecX family.</text>
</comment>
<keyword evidence="4 5" id="KW-0963">Cytoplasm</keyword>